<dbReference type="Proteomes" id="UP001527099">
    <property type="component" value="Unassembled WGS sequence"/>
</dbReference>
<name>A0ABT4GLT3_9BACL</name>
<keyword evidence="3" id="KW-0732">Signal</keyword>
<comment type="caution">
    <text evidence="5">The sequence shown here is derived from an EMBL/GenBank/DDBJ whole genome shotgun (WGS) entry which is preliminary data.</text>
</comment>
<comment type="similarity">
    <text evidence="2">Belongs to the bacterial solute-binding protein SsuA/TauA family.</text>
</comment>
<feature type="domain" description="SsuA/THI5-like" evidence="4">
    <location>
        <begin position="65"/>
        <end position="193"/>
    </location>
</feature>
<comment type="subcellular location">
    <subcellularLocation>
        <location evidence="1">Periplasm</location>
    </subcellularLocation>
</comment>
<feature type="non-terminal residue" evidence="5">
    <location>
        <position position="220"/>
    </location>
</feature>
<sequence>MEIVKNRFLKGVTVVLSALLVISLMGCGQKTDAKTTEAKTVSENVKRMPDEMTKVNLGLPSNKNMSYLPFYVALKKGNFQKHNLNVNLSVVQGGVLALRGLQSGDFQIISSLPESVITGASEGANVKLIGTLDIQSMYSIYVAKDIHDPKELKGKVAASMVPGNGTDIQLQYWLKKHGLEPNKDIRIINAGDNAERLQTLQQGQSAVTILSPPTDLKADE</sequence>
<accession>A0ABT4GLT3</accession>
<dbReference type="Gene3D" id="3.40.190.10">
    <property type="entry name" value="Periplasmic binding protein-like II"/>
    <property type="match status" value="2"/>
</dbReference>
<dbReference type="PROSITE" id="PS51257">
    <property type="entry name" value="PROKAR_LIPOPROTEIN"/>
    <property type="match status" value="1"/>
</dbReference>
<evidence type="ECO:0000313" key="5">
    <source>
        <dbReference type="EMBL" id="MCY9696999.1"/>
    </source>
</evidence>
<proteinExistence type="inferred from homology"/>
<evidence type="ECO:0000313" key="6">
    <source>
        <dbReference type="Proteomes" id="UP001527099"/>
    </source>
</evidence>
<dbReference type="SUPFAM" id="SSF53850">
    <property type="entry name" value="Periplasmic binding protein-like II"/>
    <property type="match status" value="1"/>
</dbReference>
<evidence type="ECO:0000256" key="1">
    <source>
        <dbReference type="ARBA" id="ARBA00004418"/>
    </source>
</evidence>
<keyword evidence="6" id="KW-1185">Reference proteome</keyword>
<dbReference type="PANTHER" id="PTHR30024:SF47">
    <property type="entry name" value="TAURINE-BINDING PERIPLASMIC PROTEIN"/>
    <property type="match status" value="1"/>
</dbReference>
<reference evidence="5 6" key="1">
    <citation type="submission" date="2022-05" db="EMBL/GenBank/DDBJ databases">
        <title>Genome Sequencing of Bee-Associated Microbes.</title>
        <authorList>
            <person name="Dunlap C."/>
        </authorList>
    </citation>
    <scope>NUCLEOTIDE SEQUENCE [LARGE SCALE GENOMIC DNA]</scope>
    <source>
        <strain evidence="5 6">NRRL B-14421</strain>
    </source>
</reference>
<gene>
    <name evidence="5" type="ORF">M5X19_29640</name>
</gene>
<evidence type="ECO:0000259" key="4">
    <source>
        <dbReference type="Pfam" id="PF09084"/>
    </source>
</evidence>
<dbReference type="InterPro" id="IPR015168">
    <property type="entry name" value="SsuA/THI5"/>
</dbReference>
<organism evidence="5 6">
    <name type="scientific">Paenibacillus alginolyticus</name>
    <dbReference type="NCBI Taxonomy" id="59839"/>
    <lineage>
        <taxon>Bacteria</taxon>
        <taxon>Bacillati</taxon>
        <taxon>Bacillota</taxon>
        <taxon>Bacilli</taxon>
        <taxon>Bacillales</taxon>
        <taxon>Paenibacillaceae</taxon>
        <taxon>Paenibacillus</taxon>
    </lineage>
</organism>
<dbReference type="PANTHER" id="PTHR30024">
    <property type="entry name" value="ALIPHATIC SULFONATES-BINDING PROTEIN-RELATED"/>
    <property type="match status" value="1"/>
</dbReference>
<evidence type="ECO:0000256" key="3">
    <source>
        <dbReference type="ARBA" id="ARBA00022729"/>
    </source>
</evidence>
<dbReference type="RefSeq" id="WP_268617923.1">
    <property type="nucleotide sequence ID" value="NZ_JAMDMX010000120.1"/>
</dbReference>
<protein>
    <submittedName>
        <fullName evidence="5">ABC transporter substrate-binding protein</fullName>
    </submittedName>
</protein>
<evidence type="ECO:0000256" key="2">
    <source>
        <dbReference type="ARBA" id="ARBA00010742"/>
    </source>
</evidence>
<dbReference type="EMBL" id="JAMDMX010000120">
    <property type="protein sequence ID" value="MCY9696999.1"/>
    <property type="molecule type" value="Genomic_DNA"/>
</dbReference>
<dbReference type="Pfam" id="PF09084">
    <property type="entry name" value="NMT1"/>
    <property type="match status" value="1"/>
</dbReference>